<dbReference type="SUPFAM" id="SSF158472">
    <property type="entry name" value="HAMP domain-like"/>
    <property type="match status" value="1"/>
</dbReference>
<keyword evidence="3" id="KW-0418">Kinase</keyword>
<evidence type="ECO:0008006" key="10">
    <source>
        <dbReference type="Google" id="ProtNLM"/>
    </source>
</evidence>
<name>X0UH29_9ZZZZ</name>
<dbReference type="SMART" id="SM00091">
    <property type="entry name" value="PAS"/>
    <property type="match status" value="1"/>
</dbReference>
<dbReference type="Pfam" id="PF00672">
    <property type="entry name" value="HAMP"/>
    <property type="match status" value="1"/>
</dbReference>
<dbReference type="PROSITE" id="PS50885">
    <property type="entry name" value="HAMP"/>
    <property type="match status" value="1"/>
</dbReference>
<evidence type="ECO:0000259" key="8">
    <source>
        <dbReference type="PROSITE" id="PS50885"/>
    </source>
</evidence>
<dbReference type="Gene3D" id="3.30.450.20">
    <property type="entry name" value="PAS domain"/>
    <property type="match status" value="2"/>
</dbReference>
<protein>
    <recommendedName>
        <fullName evidence="10">PAS domain S-box protein</fullName>
    </recommendedName>
</protein>
<dbReference type="GO" id="GO:0016020">
    <property type="term" value="C:membrane"/>
    <property type="evidence" value="ECO:0007669"/>
    <property type="project" value="InterPro"/>
</dbReference>
<dbReference type="Gene3D" id="1.10.8.500">
    <property type="entry name" value="HAMP domain in histidine kinase"/>
    <property type="match status" value="1"/>
</dbReference>
<feature type="domain" description="PAC" evidence="7">
    <location>
        <begin position="188"/>
        <end position="238"/>
    </location>
</feature>
<proteinExistence type="predicted"/>
<feature type="non-terminal residue" evidence="9">
    <location>
        <position position="289"/>
    </location>
</feature>
<dbReference type="InterPro" id="IPR052994">
    <property type="entry name" value="Tiny_macrocysts_regulators"/>
</dbReference>
<dbReference type="PROSITE" id="PS50113">
    <property type="entry name" value="PAC"/>
    <property type="match status" value="1"/>
</dbReference>
<evidence type="ECO:0000256" key="1">
    <source>
        <dbReference type="ARBA" id="ARBA00022679"/>
    </source>
</evidence>
<dbReference type="InterPro" id="IPR001610">
    <property type="entry name" value="PAC"/>
</dbReference>
<feature type="domain" description="HAMP" evidence="8">
    <location>
        <begin position="1"/>
        <end position="53"/>
    </location>
</feature>
<dbReference type="NCBIfam" id="TIGR00229">
    <property type="entry name" value="sensory_box"/>
    <property type="match status" value="1"/>
</dbReference>
<evidence type="ECO:0000313" key="9">
    <source>
        <dbReference type="EMBL" id="GAF98611.1"/>
    </source>
</evidence>
<accession>X0UH29</accession>
<dbReference type="PANTHER" id="PTHR31600:SF2">
    <property type="entry name" value="GAMETE ENRICHED GENE 10 PROTEIN-RELATED"/>
    <property type="match status" value="1"/>
</dbReference>
<evidence type="ECO:0000256" key="2">
    <source>
        <dbReference type="ARBA" id="ARBA00022741"/>
    </source>
</evidence>
<feature type="coiled-coil region" evidence="5">
    <location>
        <begin position="77"/>
        <end position="114"/>
    </location>
</feature>
<dbReference type="SMART" id="SM00304">
    <property type="entry name" value="HAMP"/>
    <property type="match status" value="1"/>
</dbReference>
<dbReference type="InterPro" id="IPR000014">
    <property type="entry name" value="PAS"/>
</dbReference>
<dbReference type="EMBL" id="BARS01014986">
    <property type="protein sequence ID" value="GAF98611.1"/>
    <property type="molecule type" value="Genomic_DNA"/>
</dbReference>
<organism evidence="9">
    <name type="scientific">marine sediment metagenome</name>
    <dbReference type="NCBI Taxonomy" id="412755"/>
    <lineage>
        <taxon>unclassified sequences</taxon>
        <taxon>metagenomes</taxon>
        <taxon>ecological metagenomes</taxon>
    </lineage>
</organism>
<dbReference type="InterPro" id="IPR035965">
    <property type="entry name" value="PAS-like_dom_sf"/>
</dbReference>
<dbReference type="Pfam" id="PF13426">
    <property type="entry name" value="PAS_9"/>
    <property type="match status" value="1"/>
</dbReference>
<evidence type="ECO:0000259" key="6">
    <source>
        <dbReference type="PROSITE" id="PS50112"/>
    </source>
</evidence>
<evidence type="ECO:0000256" key="4">
    <source>
        <dbReference type="ARBA" id="ARBA00022840"/>
    </source>
</evidence>
<dbReference type="SMART" id="SM00086">
    <property type="entry name" value="PAC"/>
    <property type="match status" value="1"/>
</dbReference>
<gene>
    <name evidence="9" type="ORF">S01H1_24883</name>
</gene>
<dbReference type="CDD" id="cd06225">
    <property type="entry name" value="HAMP"/>
    <property type="match status" value="1"/>
</dbReference>
<dbReference type="InterPro" id="IPR000700">
    <property type="entry name" value="PAS-assoc_C"/>
</dbReference>
<keyword evidence="4" id="KW-0067">ATP-binding</keyword>
<dbReference type="GO" id="GO:0005524">
    <property type="term" value="F:ATP binding"/>
    <property type="evidence" value="ECO:0007669"/>
    <property type="project" value="UniProtKB-KW"/>
</dbReference>
<dbReference type="PROSITE" id="PS50112">
    <property type="entry name" value="PAS"/>
    <property type="match status" value="1"/>
</dbReference>
<dbReference type="GO" id="GO:0016301">
    <property type="term" value="F:kinase activity"/>
    <property type="evidence" value="ECO:0007669"/>
    <property type="project" value="UniProtKB-KW"/>
</dbReference>
<dbReference type="AlphaFoldDB" id="X0UH29"/>
<keyword evidence="2" id="KW-0547">Nucleotide-binding</keyword>
<comment type="caution">
    <text evidence="9">The sequence shown here is derived from an EMBL/GenBank/DDBJ whole genome shotgun (WGS) entry which is preliminary data.</text>
</comment>
<dbReference type="SUPFAM" id="SSF55785">
    <property type="entry name" value="PYP-like sensor domain (PAS domain)"/>
    <property type="match status" value="2"/>
</dbReference>
<dbReference type="GO" id="GO:0007165">
    <property type="term" value="P:signal transduction"/>
    <property type="evidence" value="ECO:0007669"/>
    <property type="project" value="InterPro"/>
</dbReference>
<dbReference type="InterPro" id="IPR003660">
    <property type="entry name" value="HAMP_dom"/>
</dbReference>
<sequence>MSLTRPLRFLQEAARSLTAGKLDDPIKQASKDEIGGLAGNIEQMRVALRDTFAEVDRKNLELEDRVSERTTELDSALEVQAAQNRAMEERNTELQQIQDELLTSRKEIEASEERIKAIIQSSPDGIVSIDSKGIIDTFSKSAEAMFGYRADDVVGKNVKILMPKHIAIEHDYYLEKFDPNLKSPIVGQKSEVEGRRKDGSLFPLELSVERVQIGDDAFFVGLLRDITERKKIEAERKTAEQALAREKDHLNTTLENMDQGISMIDDEFKYVEFNSKFFENLDLPPDAFA</sequence>
<dbReference type="PANTHER" id="PTHR31600">
    <property type="entry name" value="TINY MACROCYSTS PROTEIN B-RELATED"/>
    <property type="match status" value="1"/>
</dbReference>
<keyword evidence="5" id="KW-0175">Coiled coil</keyword>
<evidence type="ECO:0000256" key="3">
    <source>
        <dbReference type="ARBA" id="ARBA00022777"/>
    </source>
</evidence>
<evidence type="ECO:0000256" key="5">
    <source>
        <dbReference type="SAM" id="Coils"/>
    </source>
</evidence>
<feature type="domain" description="PAS" evidence="6">
    <location>
        <begin position="111"/>
        <end position="164"/>
    </location>
</feature>
<keyword evidence="1" id="KW-0808">Transferase</keyword>
<evidence type="ECO:0000259" key="7">
    <source>
        <dbReference type="PROSITE" id="PS50113"/>
    </source>
</evidence>
<reference evidence="9" key="1">
    <citation type="journal article" date="2014" name="Front. Microbiol.">
        <title>High frequency of phylogenetically diverse reductive dehalogenase-homologous genes in deep subseafloor sedimentary metagenomes.</title>
        <authorList>
            <person name="Kawai M."/>
            <person name="Futagami T."/>
            <person name="Toyoda A."/>
            <person name="Takaki Y."/>
            <person name="Nishi S."/>
            <person name="Hori S."/>
            <person name="Arai W."/>
            <person name="Tsubouchi T."/>
            <person name="Morono Y."/>
            <person name="Uchiyama I."/>
            <person name="Ito T."/>
            <person name="Fujiyama A."/>
            <person name="Inagaki F."/>
            <person name="Takami H."/>
        </authorList>
    </citation>
    <scope>NUCLEOTIDE SEQUENCE</scope>
    <source>
        <strain evidence="9">Expedition CK06-06</strain>
    </source>
</reference>
<dbReference type="CDD" id="cd00130">
    <property type="entry name" value="PAS"/>
    <property type="match status" value="1"/>
</dbReference>
<dbReference type="FunFam" id="3.30.450.20:FF:000060">
    <property type="entry name" value="Sensor protein FixL"/>
    <property type="match status" value="1"/>
</dbReference>